<protein>
    <recommendedName>
        <fullName evidence="2">DUF6598 domain-containing protein</fullName>
    </recommendedName>
</protein>
<dbReference type="EnsemblPlants" id="OPUNC12G17280.1">
    <property type="protein sequence ID" value="OPUNC12G17280.1"/>
    <property type="gene ID" value="OPUNC12G17280"/>
</dbReference>
<feature type="domain" description="DUF6598" evidence="2">
    <location>
        <begin position="117"/>
        <end position="324"/>
    </location>
</feature>
<dbReference type="AlphaFoldDB" id="A0A0E0MPP8"/>
<keyword evidence="4" id="KW-1185">Reference proteome</keyword>
<dbReference type="OMA" id="CRNLYPL"/>
<sequence length="333" mass="36894">MAIDGERDPTIAGEEGTDGTDEDCGNLEPFFYDEAATLDEAITKRRKKKGWLLTRGAEEGGARPEVGGTQRYKAVLERISERDAETGEIYYTRYYSEDFSEFDIDKVSSSSHELHGHRDDSLILTGPHRGIVLVDALYFEIDLKLKGDQVGGAEEDKRLSKSVLRMNGVRLETIFVFDQNLLTAVRPITIDPCRRLNNLYPLQLMYAFVSDAVEATVSVKVLRGHFYGKITACTITVKDIILLHDSSLVPGGGVMAADHGNDQFASVRLLRPVMAVCLQETLMVTVLAQVDGTKYNRRTMNFKPAVNGEGEAQITCGANSLLVKMYQIIANCD</sequence>
<dbReference type="Gramene" id="OPUNC12G17280.1">
    <property type="protein sequence ID" value="OPUNC12G17280.1"/>
    <property type="gene ID" value="OPUNC12G17280"/>
</dbReference>
<dbReference type="PANTHER" id="PTHR33065:SF206">
    <property type="entry name" value="OS12G0619700 PROTEIN"/>
    <property type="match status" value="1"/>
</dbReference>
<reference evidence="3" key="1">
    <citation type="submission" date="2015-04" db="UniProtKB">
        <authorList>
            <consortium name="EnsemblPlants"/>
        </authorList>
    </citation>
    <scope>IDENTIFICATION</scope>
</reference>
<accession>A0A0E0MPP8</accession>
<organism evidence="3">
    <name type="scientific">Oryza punctata</name>
    <name type="common">Red rice</name>
    <dbReference type="NCBI Taxonomy" id="4537"/>
    <lineage>
        <taxon>Eukaryota</taxon>
        <taxon>Viridiplantae</taxon>
        <taxon>Streptophyta</taxon>
        <taxon>Embryophyta</taxon>
        <taxon>Tracheophyta</taxon>
        <taxon>Spermatophyta</taxon>
        <taxon>Magnoliopsida</taxon>
        <taxon>Liliopsida</taxon>
        <taxon>Poales</taxon>
        <taxon>Poaceae</taxon>
        <taxon>BOP clade</taxon>
        <taxon>Oryzoideae</taxon>
        <taxon>Oryzeae</taxon>
        <taxon>Oryzinae</taxon>
        <taxon>Oryza</taxon>
    </lineage>
</organism>
<dbReference type="InterPro" id="IPR046533">
    <property type="entry name" value="DUF6598"/>
</dbReference>
<name>A0A0E0MPP8_ORYPU</name>
<feature type="region of interest" description="Disordered" evidence="1">
    <location>
        <begin position="1"/>
        <end position="25"/>
    </location>
</feature>
<proteinExistence type="predicted"/>
<evidence type="ECO:0000313" key="3">
    <source>
        <dbReference type="EnsemblPlants" id="OPUNC12G17280.1"/>
    </source>
</evidence>
<dbReference type="PANTHER" id="PTHR33065">
    <property type="entry name" value="OS07G0486400 PROTEIN"/>
    <property type="match status" value="1"/>
</dbReference>
<evidence type="ECO:0000256" key="1">
    <source>
        <dbReference type="SAM" id="MobiDB-lite"/>
    </source>
</evidence>
<evidence type="ECO:0000313" key="4">
    <source>
        <dbReference type="Proteomes" id="UP000026962"/>
    </source>
</evidence>
<dbReference type="eggNOG" id="ENOG502R54Z">
    <property type="taxonomic scope" value="Eukaryota"/>
</dbReference>
<dbReference type="Pfam" id="PF20241">
    <property type="entry name" value="DUF6598"/>
    <property type="match status" value="1"/>
</dbReference>
<dbReference type="HOGENOM" id="CLU_030845_4_0_1"/>
<feature type="compositionally biased region" description="Acidic residues" evidence="1">
    <location>
        <begin position="15"/>
        <end position="25"/>
    </location>
</feature>
<reference evidence="3" key="2">
    <citation type="submission" date="2018-05" db="EMBL/GenBank/DDBJ databases">
        <title>OpunRS2 (Oryza punctata Reference Sequence Version 2).</title>
        <authorList>
            <person name="Zhang J."/>
            <person name="Kudrna D."/>
            <person name="Lee S."/>
            <person name="Talag J."/>
            <person name="Welchert J."/>
            <person name="Wing R.A."/>
        </authorList>
    </citation>
    <scope>NUCLEOTIDE SEQUENCE [LARGE SCALE GENOMIC DNA]</scope>
</reference>
<dbReference type="STRING" id="4537.A0A0E0MPP8"/>
<evidence type="ECO:0000259" key="2">
    <source>
        <dbReference type="Pfam" id="PF20241"/>
    </source>
</evidence>
<dbReference type="Proteomes" id="UP000026962">
    <property type="component" value="Chromosome 12"/>
</dbReference>